<evidence type="ECO:0000313" key="3">
    <source>
        <dbReference type="Proteomes" id="UP001381693"/>
    </source>
</evidence>
<dbReference type="AlphaFoldDB" id="A0AAN9AH48"/>
<evidence type="ECO:0000256" key="1">
    <source>
        <dbReference type="SAM" id="MobiDB-lite"/>
    </source>
</evidence>
<name>A0AAN9AH48_HALRR</name>
<comment type="caution">
    <text evidence="2">The sequence shown here is derived from an EMBL/GenBank/DDBJ whole genome shotgun (WGS) entry which is preliminary data.</text>
</comment>
<dbReference type="EMBL" id="JAXCGZ010000096">
    <property type="protein sequence ID" value="KAK7086729.1"/>
    <property type="molecule type" value="Genomic_DNA"/>
</dbReference>
<organism evidence="2 3">
    <name type="scientific">Halocaridina rubra</name>
    <name type="common">Hawaiian red shrimp</name>
    <dbReference type="NCBI Taxonomy" id="373956"/>
    <lineage>
        <taxon>Eukaryota</taxon>
        <taxon>Metazoa</taxon>
        <taxon>Ecdysozoa</taxon>
        <taxon>Arthropoda</taxon>
        <taxon>Crustacea</taxon>
        <taxon>Multicrustacea</taxon>
        <taxon>Malacostraca</taxon>
        <taxon>Eumalacostraca</taxon>
        <taxon>Eucarida</taxon>
        <taxon>Decapoda</taxon>
        <taxon>Pleocyemata</taxon>
        <taxon>Caridea</taxon>
        <taxon>Atyoidea</taxon>
        <taxon>Atyidae</taxon>
        <taxon>Halocaridina</taxon>
    </lineage>
</organism>
<sequence>MSRKTRVHTDDKISTGRRRNAAGGDEDIYKLGAVSDINKDDDLRNDSCGKSNHNVLEIMYIAYTEKSVTSQKIFLYDMRTEITQEWKDTSQTLIGIDDKWNYMKEKFQKVENKHVPVKLCCEGYEPRKGNNSIHQQTLIEMFVSCV</sequence>
<keyword evidence="3" id="KW-1185">Reference proteome</keyword>
<protein>
    <submittedName>
        <fullName evidence="2">Uncharacterized protein</fullName>
    </submittedName>
</protein>
<reference evidence="2 3" key="1">
    <citation type="submission" date="2023-11" db="EMBL/GenBank/DDBJ databases">
        <title>Halocaridina rubra genome assembly.</title>
        <authorList>
            <person name="Smith C."/>
        </authorList>
    </citation>
    <scope>NUCLEOTIDE SEQUENCE [LARGE SCALE GENOMIC DNA]</scope>
    <source>
        <strain evidence="2">EP-1</strain>
        <tissue evidence="2">Whole</tissue>
    </source>
</reference>
<proteinExistence type="predicted"/>
<feature type="region of interest" description="Disordered" evidence="1">
    <location>
        <begin position="1"/>
        <end position="20"/>
    </location>
</feature>
<dbReference type="Proteomes" id="UP001381693">
    <property type="component" value="Unassembled WGS sequence"/>
</dbReference>
<gene>
    <name evidence="2" type="ORF">SK128_027743</name>
</gene>
<evidence type="ECO:0000313" key="2">
    <source>
        <dbReference type="EMBL" id="KAK7086729.1"/>
    </source>
</evidence>
<accession>A0AAN9AH48</accession>